<reference evidence="2 3" key="1">
    <citation type="submission" date="2017-11" db="EMBL/GenBank/DDBJ databases">
        <title>Draft genome sequence of environmental isolate Aeromonas cavernicola sp. nov. MDC 2508.</title>
        <authorList>
            <person name="Colston S.M."/>
            <person name="Navarro A."/>
            <person name="Martinez-Murcia A.J."/>
            <person name="Graf J."/>
        </authorList>
    </citation>
    <scope>NUCLEOTIDE SEQUENCE [LARGE SCALE GENOMIC DNA]</scope>
    <source>
        <strain evidence="2 3">MDC 2508</strain>
    </source>
</reference>
<dbReference type="InterPro" id="IPR033399">
    <property type="entry name" value="TP_0789-like"/>
</dbReference>
<dbReference type="RefSeq" id="WP_100295359.1">
    <property type="nucleotide sequence ID" value="NZ_PGGC01000214.1"/>
</dbReference>
<dbReference type="Gene3D" id="2.50.20.10">
    <property type="entry name" value="Lipoprotein localisation LolA/LolB/LppX"/>
    <property type="match status" value="1"/>
</dbReference>
<dbReference type="Proteomes" id="UP000235861">
    <property type="component" value="Unassembled WGS sequence"/>
</dbReference>
<organism evidence="2 3">
    <name type="scientific">Aeromonas cavernicola</name>
    <dbReference type="NCBI Taxonomy" id="1006623"/>
    <lineage>
        <taxon>Bacteria</taxon>
        <taxon>Pseudomonadati</taxon>
        <taxon>Pseudomonadota</taxon>
        <taxon>Gammaproteobacteria</taxon>
        <taxon>Aeromonadales</taxon>
        <taxon>Aeromonadaceae</taxon>
        <taxon>Aeromonas</taxon>
    </lineage>
</organism>
<dbReference type="PIRSF" id="PIRSF028205">
    <property type="entry name" value="UCP028205"/>
    <property type="match status" value="1"/>
</dbReference>
<proteinExistence type="predicted"/>
<sequence>MFNLLLSPVAPARLLAPSRCLPLPLAWLLMAAPVLADNRSLLEEADGYRLPSASAKVEALVEQYRADTLDKQRQYTVYLKPDRRSLVLMKSPSEAGQKVLMLADKFWLFMPASQRPIRITAAQKLVGDASTGDIANMTWSGDYQVNHVADAPCPQLPAAKKIASLAAQEPTSTQCLKVELAAALKGVTYAKVVLYLARENKLPIQADLYVSSGKKAKEAWYYAKELAGRTRISDMVLFDEIQPERYTVIHYQTITPKAVPDELFNPAALVRNTLQQW</sequence>
<dbReference type="InterPro" id="IPR011220">
    <property type="entry name" value="UCP028205"/>
</dbReference>
<protein>
    <submittedName>
        <fullName evidence="2">Outer membrane lipoprotein-sorting protein</fullName>
    </submittedName>
</protein>
<dbReference type="OrthoDB" id="597707at2"/>
<gene>
    <name evidence="2" type="ORF">CUC53_17875</name>
</gene>
<dbReference type="AlphaFoldDB" id="A0A2H9U086"/>
<name>A0A2H9U086_9GAMM</name>
<keyword evidence="3" id="KW-1185">Reference proteome</keyword>
<comment type="caution">
    <text evidence="2">The sequence shown here is derived from an EMBL/GenBank/DDBJ whole genome shotgun (WGS) entry which is preliminary data.</text>
</comment>
<evidence type="ECO:0000313" key="2">
    <source>
        <dbReference type="EMBL" id="PJG57466.1"/>
    </source>
</evidence>
<dbReference type="CDD" id="cd16329">
    <property type="entry name" value="LolA_like"/>
    <property type="match status" value="1"/>
</dbReference>
<accession>A0A2H9U086</accession>
<keyword evidence="2" id="KW-0449">Lipoprotein</keyword>
<dbReference type="Pfam" id="PF17131">
    <property type="entry name" value="LolA_like"/>
    <property type="match status" value="1"/>
</dbReference>
<dbReference type="EMBL" id="PGGC01000214">
    <property type="protein sequence ID" value="PJG57466.1"/>
    <property type="molecule type" value="Genomic_DNA"/>
</dbReference>
<evidence type="ECO:0000313" key="3">
    <source>
        <dbReference type="Proteomes" id="UP000235861"/>
    </source>
</evidence>
<evidence type="ECO:0000259" key="1">
    <source>
        <dbReference type="Pfam" id="PF17131"/>
    </source>
</evidence>
<feature type="domain" description="Uncharacterized protein TP-0789" evidence="1">
    <location>
        <begin position="82"/>
        <end position="270"/>
    </location>
</feature>